<keyword evidence="2" id="KW-1185">Reference proteome</keyword>
<dbReference type="Proteomes" id="UP000005953">
    <property type="component" value="Unassembled WGS sequence"/>
</dbReference>
<organism evidence="1 2">
    <name type="scientific">Reinekea blandensis MED297</name>
    <dbReference type="NCBI Taxonomy" id="314283"/>
    <lineage>
        <taxon>Bacteria</taxon>
        <taxon>Pseudomonadati</taxon>
        <taxon>Pseudomonadota</taxon>
        <taxon>Gammaproteobacteria</taxon>
        <taxon>Oceanospirillales</taxon>
        <taxon>Saccharospirillaceae</taxon>
        <taxon>Reinekea</taxon>
    </lineage>
</organism>
<dbReference type="RefSeq" id="WP_008045537.1">
    <property type="nucleotide sequence ID" value="NZ_CH724152.1"/>
</dbReference>
<dbReference type="HOGENOM" id="CLU_2719464_0_0_6"/>
<gene>
    <name evidence="1" type="ORF">MED297_07651</name>
</gene>
<evidence type="ECO:0000313" key="2">
    <source>
        <dbReference type="Proteomes" id="UP000005953"/>
    </source>
</evidence>
<dbReference type="EMBL" id="AAOE01000046">
    <property type="protein sequence ID" value="EAR07346.1"/>
    <property type="molecule type" value="Genomic_DNA"/>
</dbReference>
<proteinExistence type="predicted"/>
<evidence type="ECO:0000313" key="1">
    <source>
        <dbReference type="EMBL" id="EAR07346.1"/>
    </source>
</evidence>
<dbReference type="OrthoDB" id="9256018at2"/>
<protein>
    <submittedName>
        <fullName evidence="1">Uncharacterized protein</fullName>
    </submittedName>
</protein>
<sequence>MGIAKSLAELDRLQSEGAMVFIKWDGERDSNRKTVLIEKPGTEYLFRKDTDDIEAVLAEGIADYDAYFHTST</sequence>
<dbReference type="AlphaFoldDB" id="A4BKJ3"/>
<comment type="caution">
    <text evidence="1">The sequence shown here is derived from an EMBL/GenBank/DDBJ whole genome shotgun (WGS) entry which is preliminary data.</text>
</comment>
<accession>A4BKJ3</accession>
<reference evidence="1 2" key="1">
    <citation type="submission" date="2006-02" db="EMBL/GenBank/DDBJ databases">
        <authorList>
            <person name="Pinhassi J."/>
            <person name="Pedros-Alio C."/>
            <person name="Ferriera S."/>
            <person name="Johnson J."/>
            <person name="Kravitz S."/>
            <person name="Halpern A."/>
            <person name="Remington K."/>
            <person name="Beeson K."/>
            <person name="Tran B."/>
            <person name="Rogers Y.-H."/>
            <person name="Friedman R."/>
            <person name="Venter J.C."/>
        </authorList>
    </citation>
    <scope>NUCLEOTIDE SEQUENCE [LARGE SCALE GENOMIC DNA]</scope>
    <source>
        <strain evidence="1 2">MED297</strain>
    </source>
</reference>
<name>A4BKJ3_9GAMM</name>